<dbReference type="SUPFAM" id="SSF53474">
    <property type="entry name" value="alpha/beta-Hydrolases"/>
    <property type="match status" value="1"/>
</dbReference>
<keyword evidence="15" id="KW-0072">Autophagy</keyword>
<dbReference type="CDD" id="cd00519">
    <property type="entry name" value="Lipase_3"/>
    <property type="match status" value="1"/>
</dbReference>
<dbReference type="PANTHER" id="PTHR47175:SF2">
    <property type="entry name" value="LIPASE ATG15-RELATED"/>
    <property type="match status" value="1"/>
</dbReference>
<gene>
    <name evidence="21" type="ORF">BZA70DRAFT_247200</name>
</gene>
<keyword evidence="11" id="KW-0378">Hydrolase</keyword>
<sequence>MCANAYVRSPSDDGWIEGDKEWEKGHAIGWQGDGLRGHVFVDLLLRVVIIAFKGTTTRLSVDGDDTVDNDRYNDNLLFSCCCAAESGTWAPEVCDCYSSSRSYLCSNSCVSGSLRGESSYYTQSLSVYQHVRHMYPMSSIWLTGHSLGGGIASLLGRTYNLPTITFCAPGEKLAGERLGIAGGAEDGHIYHVGNTADPIFMGACNGALAVCSVAGYALETGCHMGYECVYDTVNDNETVMSVGNHGIRKMVEIMEGYGSAPACERRDECRDCFLWDY</sequence>
<evidence type="ECO:0000256" key="6">
    <source>
        <dbReference type="ARBA" id="ARBA00013279"/>
    </source>
</evidence>
<keyword evidence="12" id="KW-0442">Lipid degradation</keyword>
<comment type="subunit">
    <text evidence="5">Binds to both phosphatidylinositol (PI) and phosphatidylinositol 3,5-bisphosphate (PIP2).</text>
</comment>
<evidence type="ECO:0000256" key="11">
    <source>
        <dbReference type="ARBA" id="ARBA00022801"/>
    </source>
</evidence>
<keyword evidence="10" id="KW-0967">Endosome</keyword>
<evidence type="ECO:0000256" key="18">
    <source>
        <dbReference type="ARBA" id="ARBA00023180"/>
    </source>
</evidence>
<feature type="non-terminal residue" evidence="21">
    <location>
        <position position="277"/>
    </location>
</feature>
<keyword evidence="13" id="KW-0735">Signal-anchor</keyword>
<comment type="function">
    <text evidence="19">Lipase which is essential for lysis of subvacuolar cytoplasm to vacuole targeted bodies and intravacuolar autophagic bodies. Involved in the lysis of intravacuolar multivesicular body (MVB) vesicles. The intravacuolar membrane disintegration by ATG15 is critical to life span extension.</text>
</comment>
<evidence type="ECO:0000256" key="16">
    <source>
        <dbReference type="ARBA" id="ARBA00023098"/>
    </source>
</evidence>
<name>A0ABR1F7G3_9ASCO</name>
<evidence type="ECO:0000256" key="9">
    <source>
        <dbReference type="ARBA" id="ARBA00022692"/>
    </source>
</evidence>
<evidence type="ECO:0000256" key="5">
    <source>
        <dbReference type="ARBA" id="ARBA00011137"/>
    </source>
</evidence>
<evidence type="ECO:0000256" key="17">
    <source>
        <dbReference type="ARBA" id="ARBA00023136"/>
    </source>
</evidence>
<keyword evidence="17" id="KW-0472">Membrane</keyword>
<comment type="caution">
    <text evidence="21">The sequence shown here is derived from an EMBL/GenBank/DDBJ whole genome shotgun (WGS) entry which is preliminary data.</text>
</comment>
<evidence type="ECO:0000256" key="1">
    <source>
        <dbReference type="ARBA" id="ARBA00001024"/>
    </source>
</evidence>
<keyword evidence="16" id="KW-0443">Lipid metabolism</keyword>
<evidence type="ECO:0000313" key="21">
    <source>
        <dbReference type="EMBL" id="KAK7205777.1"/>
    </source>
</evidence>
<keyword evidence="18" id="KW-0325">Glycoprotein</keyword>
<evidence type="ECO:0000256" key="8">
    <source>
        <dbReference type="ARBA" id="ARBA00019241"/>
    </source>
</evidence>
<keyword evidence="9" id="KW-0812">Transmembrane</keyword>
<evidence type="ECO:0000313" key="22">
    <source>
        <dbReference type="Proteomes" id="UP001498771"/>
    </source>
</evidence>
<evidence type="ECO:0000256" key="3">
    <source>
        <dbReference type="ARBA" id="ARBA00004343"/>
    </source>
</evidence>
<accession>A0ABR1F7G3</accession>
<keyword evidence="14" id="KW-1133">Transmembrane helix</keyword>
<comment type="subcellular location">
    <subcellularLocation>
        <location evidence="3">Endosome</location>
        <location evidence="3">Multivesicular body membrane</location>
        <topology evidence="3">Single-pass type II membrane protein</topology>
    </subcellularLocation>
    <subcellularLocation>
        <location evidence="2">Prevacuolar compartment membrane</location>
        <topology evidence="2">Single-pass type II membrane protein</topology>
    </subcellularLocation>
</comment>
<evidence type="ECO:0000256" key="10">
    <source>
        <dbReference type="ARBA" id="ARBA00022753"/>
    </source>
</evidence>
<evidence type="ECO:0000256" key="12">
    <source>
        <dbReference type="ARBA" id="ARBA00022963"/>
    </source>
</evidence>
<dbReference type="Proteomes" id="UP001498771">
    <property type="component" value="Unassembled WGS sequence"/>
</dbReference>
<evidence type="ECO:0000256" key="15">
    <source>
        <dbReference type="ARBA" id="ARBA00023006"/>
    </source>
</evidence>
<keyword evidence="22" id="KW-1185">Reference proteome</keyword>
<comment type="catalytic activity">
    <reaction evidence="1">
        <text>a triacylglycerol + H2O = a diacylglycerol + a fatty acid + H(+)</text>
        <dbReference type="Rhea" id="RHEA:12044"/>
        <dbReference type="ChEBI" id="CHEBI:15377"/>
        <dbReference type="ChEBI" id="CHEBI:15378"/>
        <dbReference type="ChEBI" id="CHEBI:17855"/>
        <dbReference type="ChEBI" id="CHEBI:18035"/>
        <dbReference type="ChEBI" id="CHEBI:28868"/>
        <dbReference type="EC" id="3.1.1.3"/>
    </reaction>
</comment>
<dbReference type="RefSeq" id="XP_064768810.1">
    <property type="nucleotide sequence ID" value="XM_064910650.1"/>
</dbReference>
<evidence type="ECO:0000256" key="7">
    <source>
        <dbReference type="ARBA" id="ARBA00018542"/>
    </source>
</evidence>
<proteinExistence type="inferred from homology"/>
<evidence type="ECO:0000256" key="19">
    <source>
        <dbReference type="ARBA" id="ARBA00024663"/>
    </source>
</evidence>
<dbReference type="InterPro" id="IPR050805">
    <property type="entry name" value="ATG15_Lipase"/>
</dbReference>
<dbReference type="EC" id="3.1.1.3" evidence="6"/>
<evidence type="ECO:0000256" key="4">
    <source>
        <dbReference type="ARBA" id="ARBA00010701"/>
    </source>
</evidence>
<dbReference type="Pfam" id="PF26363">
    <property type="entry name" value="Phospholipase-like"/>
    <property type="match status" value="1"/>
</dbReference>
<dbReference type="GeneID" id="90036162"/>
<comment type="similarity">
    <text evidence="4">Belongs to the AB hydrolase superfamily. Lipase family.</text>
</comment>
<evidence type="ECO:0000256" key="14">
    <source>
        <dbReference type="ARBA" id="ARBA00022989"/>
    </source>
</evidence>
<dbReference type="PANTHER" id="PTHR47175">
    <property type="entry name" value="LIPASE ATG15-RELATED"/>
    <property type="match status" value="1"/>
</dbReference>
<dbReference type="InterPro" id="IPR029058">
    <property type="entry name" value="AB_hydrolase_fold"/>
</dbReference>
<evidence type="ECO:0000256" key="13">
    <source>
        <dbReference type="ARBA" id="ARBA00022968"/>
    </source>
</evidence>
<evidence type="ECO:0000256" key="2">
    <source>
        <dbReference type="ARBA" id="ARBA00004270"/>
    </source>
</evidence>
<protein>
    <recommendedName>
        <fullName evidence="7">Putative lipase ATG15</fullName>
        <ecNumber evidence="6">3.1.1.3</ecNumber>
    </recommendedName>
    <alternativeName>
        <fullName evidence="20">Autophagy-related protein 15</fullName>
    </alternativeName>
    <alternativeName>
        <fullName evidence="8">Putative lipase atg15</fullName>
    </alternativeName>
</protein>
<evidence type="ECO:0000256" key="20">
    <source>
        <dbReference type="ARBA" id="ARBA00029828"/>
    </source>
</evidence>
<dbReference type="EMBL" id="JBBJBU010000004">
    <property type="protein sequence ID" value="KAK7205777.1"/>
    <property type="molecule type" value="Genomic_DNA"/>
</dbReference>
<reference evidence="21 22" key="1">
    <citation type="submission" date="2024-03" db="EMBL/GenBank/DDBJ databases">
        <title>Genome-scale model development and genomic sequencing of the oleaginous clade Lipomyces.</title>
        <authorList>
            <consortium name="Lawrence Berkeley National Laboratory"/>
            <person name="Czajka J.J."/>
            <person name="Han Y."/>
            <person name="Kim J."/>
            <person name="Mondo S.J."/>
            <person name="Hofstad B.A."/>
            <person name="Robles A."/>
            <person name="Haridas S."/>
            <person name="Riley R."/>
            <person name="LaButti K."/>
            <person name="Pangilinan J."/>
            <person name="Andreopoulos W."/>
            <person name="Lipzen A."/>
            <person name="Yan J."/>
            <person name="Wang M."/>
            <person name="Ng V."/>
            <person name="Grigoriev I.V."/>
            <person name="Spatafora J.W."/>
            <person name="Magnuson J.K."/>
            <person name="Baker S.E."/>
            <person name="Pomraning K.R."/>
        </authorList>
    </citation>
    <scope>NUCLEOTIDE SEQUENCE [LARGE SCALE GENOMIC DNA]</scope>
    <source>
        <strain evidence="21 22">Phaff 52-87</strain>
    </source>
</reference>
<organism evidence="21 22">
    <name type="scientific">Myxozyma melibiosi</name>
    <dbReference type="NCBI Taxonomy" id="54550"/>
    <lineage>
        <taxon>Eukaryota</taxon>
        <taxon>Fungi</taxon>
        <taxon>Dikarya</taxon>
        <taxon>Ascomycota</taxon>
        <taxon>Saccharomycotina</taxon>
        <taxon>Lipomycetes</taxon>
        <taxon>Lipomycetales</taxon>
        <taxon>Lipomycetaceae</taxon>
        <taxon>Myxozyma</taxon>
    </lineage>
</organism>
<dbReference type="Gene3D" id="3.40.50.1820">
    <property type="entry name" value="alpha/beta hydrolase"/>
    <property type="match status" value="1"/>
</dbReference>